<dbReference type="PROSITE" id="PS50113">
    <property type="entry name" value="PAC"/>
    <property type="match status" value="4"/>
</dbReference>
<dbReference type="PROSITE" id="PS50109">
    <property type="entry name" value="HIS_KIN"/>
    <property type="match status" value="1"/>
</dbReference>
<dbReference type="InterPro" id="IPR013656">
    <property type="entry name" value="PAS_4"/>
</dbReference>
<dbReference type="RefSeq" id="WP_254159259.1">
    <property type="nucleotide sequence ID" value="NZ_JAHESF010000001.1"/>
</dbReference>
<evidence type="ECO:0000256" key="4">
    <source>
        <dbReference type="ARBA" id="ARBA00022679"/>
    </source>
</evidence>
<evidence type="ECO:0000313" key="10">
    <source>
        <dbReference type="Proteomes" id="UP001319200"/>
    </source>
</evidence>
<comment type="catalytic activity">
    <reaction evidence="1">
        <text>ATP + protein L-histidine = ADP + protein N-phospho-L-histidine.</text>
        <dbReference type="EC" id="2.7.13.3"/>
    </reaction>
</comment>
<dbReference type="InterPro" id="IPR000014">
    <property type="entry name" value="PAS"/>
</dbReference>
<dbReference type="InterPro" id="IPR003594">
    <property type="entry name" value="HATPase_dom"/>
</dbReference>
<dbReference type="InterPro" id="IPR004358">
    <property type="entry name" value="Sig_transdc_His_kin-like_C"/>
</dbReference>
<keyword evidence="4" id="KW-0808">Transferase</keyword>
<dbReference type="Gene3D" id="3.30.450.20">
    <property type="entry name" value="PAS domain"/>
    <property type="match status" value="5"/>
</dbReference>
<dbReference type="InterPro" id="IPR001610">
    <property type="entry name" value="PAC"/>
</dbReference>
<keyword evidence="10" id="KW-1185">Reference proteome</keyword>
<feature type="domain" description="Histidine kinase" evidence="6">
    <location>
        <begin position="672"/>
        <end position="889"/>
    </location>
</feature>
<dbReference type="SUPFAM" id="SSF55874">
    <property type="entry name" value="ATPase domain of HSP90 chaperone/DNA topoisomerase II/histidine kinase"/>
    <property type="match status" value="1"/>
</dbReference>
<proteinExistence type="predicted"/>
<dbReference type="Gene3D" id="1.10.287.130">
    <property type="match status" value="1"/>
</dbReference>
<reference evidence="9 10" key="1">
    <citation type="submission" date="2021-05" db="EMBL/GenBank/DDBJ databases">
        <title>A Polyphasic approach of four new species of the genus Ohtaekwangia: Ohtaekwangia histidinii sp. nov., Ohtaekwangia cretensis sp. nov., Ohtaekwangia indiensis sp. nov., Ohtaekwangia reichenbachii sp. nov. from diverse environment.</title>
        <authorList>
            <person name="Octaviana S."/>
        </authorList>
    </citation>
    <scope>NUCLEOTIDE SEQUENCE [LARGE SCALE GENOMIC DNA]</scope>
    <source>
        <strain evidence="9 10">PWU4</strain>
    </source>
</reference>
<dbReference type="SMART" id="SM00387">
    <property type="entry name" value="HATPase_c"/>
    <property type="match status" value="1"/>
</dbReference>
<dbReference type="InterPro" id="IPR005467">
    <property type="entry name" value="His_kinase_dom"/>
</dbReference>
<dbReference type="InterPro" id="IPR052162">
    <property type="entry name" value="Sensor_kinase/Photoreceptor"/>
</dbReference>
<dbReference type="Pfam" id="PF00512">
    <property type="entry name" value="HisKA"/>
    <property type="match status" value="1"/>
</dbReference>
<feature type="domain" description="PAC" evidence="8">
    <location>
        <begin position="600"/>
        <end position="650"/>
    </location>
</feature>
<evidence type="ECO:0000259" key="6">
    <source>
        <dbReference type="PROSITE" id="PS50109"/>
    </source>
</evidence>
<sequence>MIRTILNLDVFEQRFKSMFKEAPFSAALLSGDDFLIEMANDATLMLWGKDESIVGKPLLEAMPEMAGQAVFEDLRRVYSTGETFEGQERTAYLNLGGTLKKVYVNFIFKAIRDDNGQIAGVLAVGYNVTDQVVAKQRLEQAEARARIAIESVGLGTFEKDLERGEFYASKRLDQIFGFERPGRHEDYVSRLHPNDQGIREAAHGAGLESGLLSYEARIFKHNGDERWVKVHGTYLFDENHRAVRLIGTVHDITEEKLSLENLKESEARFRTLITETPEVGMALYSGPEIRIKYVNNVMLGFWDKDESVIGKTIREAMPVLEGQPFFDQFDQVYKTGIAYTGTEQKAILERGDKLEARYFNYTYKPLKDSAGKVYGIHHMTVDVTDQVKYKLALIEREESVQRLFEQTPVGIAVFKGPLLVIEMANETMLQFWGRKRNEVIDQPAWKALPEIKDQGIDKIAENVLQTGAPYTSPETQITVMRAGKQETITVNFAFQPLRNTEGGIEGLLAIANDVTEIANARQNAERNEMRLRALANSMPQVVWIANEDGSVAYYNDRVQAFAGARKDDNGVWHWEGMVHPDDLTQTWETWSRAVKTHQVYQIEHRIKMKDGSHRWHLSRAYPYETDEGIKWYGTATDVHDQKTLEMNLESLVRERTLELQRSNDDLQQFAHVASHDLKEPLRKIKTFSFKLQDEFQNTLGDRGNTFIRKIISATDRMYAMINGVLNYASLNAGEHGLQHVDLNRIVKHILIDLEVPIGEKKAIIDFANLPQVYGNADLLYQLFYNLINNALKFSHEGIPSKISISSATEEQDSKEYHEITVADNGIGFDQVYAEKIFSTFFRLNSKDKYEGSGLGLALCKKIVESHRGSISAKGQKNVGAEFKILLPKE</sequence>
<accession>A0AAP2DFJ8</accession>
<evidence type="ECO:0000256" key="2">
    <source>
        <dbReference type="ARBA" id="ARBA00012438"/>
    </source>
</evidence>
<dbReference type="SMART" id="SM00091">
    <property type="entry name" value="PAS"/>
    <property type="match status" value="4"/>
</dbReference>
<evidence type="ECO:0000256" key="3">
    <source>
        <dbReference type="ARBA" id="ARBA00022553"/>
    </source>
</evidence>
<feature type="domain" description="PAC" evidence="8">
    <location>
        <begin position="86"/>
        <end position="140"/>
    </location>
</feature>
<evidence type="ECO:0000259" key="8">
    <source>
        <dbReference type="PROSITE" id="PS50113"/>
    </source>
</evidence>
<evidence type="ECO:0000256" key="5">
    <source>
        <dbReference type="ARBA" id="ARBA00022777"/>
    </source>
</evidence>
<dbReference type="SMART" id="SM00388">
    <property type="entry name" value="HisKA"/>
    <property type="match status" value="1"/>
</dbReference>
<dbReference type="SMART" id="SM00086">
    <property type="entry name" value="PAC"/>
    <property type="match status" value="4"/>
</dbReference>
<dbReference type="EC" id="2.7.13.3" evidence="2"/>
<dbReference type="SUPFAM" id="SSF55785">
    <property type="entry name" value="PYP-like sensor domain (PAS domain)"/>
    <property type="match status" value="5"/>
</dbReference>
<dbReference type="Pfam" id="PF08448">
    <property type="entry name" value="PAS_4"/>
    <property type="match status" value="3"/>
</dbReference>
<dbReference type="FunFam" id="3.30.450.20:FF:000099">
    <property type="entry name" value="Sensory box sensor histidine kinase"/>
    <property type="match status" value="1"/>
</dbReference>
<dbReference type="CDD" id="cd00082">
    <property type="entry name" value="HisKA"/>
    <property type="match status" value="1"/>
</dbReference>
<dbReference type="NCBIfam" id="TIGR00229">
    <property type="entry name" value="sensory_box"/>
    <property type="match status" value="3"/>
</dbReference>
<protein>
    <recommendedName>
        <fullName evidence="2">histidine kinase</fullName>
        <ecNumber evidence="2">2.7.13.3</ecNumber>
    </recommendedName>
</protein>
<dbReference type="InterPro" id="IPR036890">
    <property type="entry name" value="HATPase_C_sf"/>
</dbReference>
<dbReference type="GO" id="GO:0000155">
    <property type="term" value="F:phosphorelay sensor kinase activity"/>
    <property type="evidence" value="ECO:0007669"/>
    <property type="project" value="InterPro"/>
</dbReference>
<dbReference type="CDD" id="cd00130">
    <property type="entry name" value="PAS"/>
    <property type="match status" value="3"/>
</dbReference>
<dbReference type="PRINTS" id="PR00344">
    <property type="entry name" value="BCTRLSENSOR"/>
</dbReference>
<feature type="domain" description="PAC" evidence="8">
    <location>
        <begin position="471"/>
        <end position="526"/>
    </location>
</feature>
<feature type="domain" description="PAC" evidence="8">
    <location>
        <begin position="212"/>
        <end position="264"/>
    </location>
</feature>
<dbReference type="InterPro" id="IPR035965">
    <property type="entry name" value="PAS-like_dom_sf"/>
</dbReference>
<dbReference type="EMBL" id="JAHESF010000001">
    <property type="protein sequence ID" value="MBT1695420.1"/>
    <property type="molecule type" value="Genomic_DNA"/>
</dbReference>
<dbReference type="PANTHER" id="PTHR43304:SF1">
    <property type="entry name" value="PAC DOMAIN-CONTAINING PROTEIN"/>
    <property type="match status" value="1"/>
</dbReference>
<feature type="domain" description="PAS" evidence="7">
    <location>
        <begin position="527"/>
        <end position="597"/>
    </location>
</feature>
<gene>
    <name evidence="9" type="ORF">KK083_00940</name>
</gene>
<keyword evidence="5" id="KW-0418">Kinase</keyword>
<comment type="caution">
    <text evidence="9">The sequence shown here is derived from an EMBL/GenBank/DDBJ whole genome shotgun (WGS) entry which is preliminary data.</text>
</comment>
<evidence type="ECO:0000313" key="9">
    <source>
        <dbReference type="EMBL" id="MBT1695420.1"/>
    </source>
</evidence>
<dbReference type="Pfam" id="PF02518">
    <property type="entry name" value="HATPase_c"/>
    <property type="match status" value="1"/>
</dbReference>
<dbReference type="InterPro" id="IPR003661">
    <property type="entry name" value="HisK_dim/P_dom"/>
</dbReference>
<evidence type="ECO:0000259" key="7">
    <source>
        <dbReference type="PROSITE" id="PS50112"/>
    </source>
</evidence>
<dbReference type="PROSITE" id="PS50112">
    <property type="entry name" value="PAS"/>
    <property type="match status" value="1"/>
</dbReference>
<dbReference type="InterPro" id="IPR036097">
    <property type="entry name" value="HisK_dim/P_sf"/>
</dbReference>
<dbReference type="PANTHER" id="PTHR43304">
    <property type="entry name" value="PHYTOCHROME-LIKE PROTEIN CPH1"/>
    <property type="match status" value="1"/>
</dbReference>
<dbReference type="FunFam" id="3.30.565.10:FF:000006">
    <property type="entry name" value="Sensor histidine kinase WalK"/>
    <property type="match status" value="1"/>
</dbReference>
<dbReference type="InterPro" id="IPR013655">
    <property type="entry name" value="PAS_fold_3"/>
</dbReference>
<dbReference type="Gene3D" id="2.10.70.100">
    <property type="match status" value="1"/>
</dbReference>
<dbReference type="Pfam" id="PF08447">
    <property type="entry name" value="PAS_3"/>
    <property type="match status" value="2"/>
</dbReference>
<dbReference type="Gene3D" id="3.30.565.10">
    <property type="entry name" value="Histidine kinase-like ATPase, C-terminal domain"/>
    <property type="match status" value="1"/>
</dbReference>
<keyword evidence="3" id="KW-0597">Phosphoprotein</keyword>
<dbReference type="InterPro" id="IPR000700">
    <property type="entry name" value="PAS-assoc_C"/>
</dbReference>
<dbReference type="Proteomes" id="UP001319200">
    <property type="component" value="Unassembled WGS sequence"/>
</dbReference>
<organism evidence="9 10">
    <name type="scientific">Chryseosolibacter histidini</name>
    <dbReference type="NCBI Taxonomy" id="2782349"/>
    <lineage>
        <taxon>Bacteria</taxon>
        <taxon>Pseudomonadati</taxon>
        <taxon>Bacteroidota</taxon>
        <taxon>Cytophagia</taxon>
        <taxon>Cytophagales</taxon>
        <taxon>Chryseotaleaceae</taxon>
        <taxon>Chryseosolibacter</taxon>
    </lineage>
</organism>
<evidence type="ECO:0000256" key="1">
    <source>
        <dbReference type="ARBA" id="ARBA00000085"/>
    </source>
</evidence>
<dbReference type="SUPFAM" id="SSF47384">
    <property type="entry name" value="Homodimeric domain of signal transducing histidine kinase"/>
    <property type="match status" value="1"/>
</dbReference>
<dbReference type="AlphaFoldDB" id="A0AAP2DFJ8"/>
<name>A0AAP2DFJ8_9BACT</name>